<dbReference type="InterPro" id="IPR000073">
    <property type="entry name" value="AB_hydrolase_1"/>
</dbReference>
<feature type="compositionally biased region" description="Polar residues" evidence="1">
    <location>
        <begin position="273"/>
        <end position="290"/>
    </location>
</feature>
<name>A0A7D7RDB4_9ACTN</name>
<dbReference type="Pfam" id="PF12697">
    <property type="entry name" value="Abhydrolase_6"/>
    <property type="match status" value="1"/>
</dbReference>
<feature type="region of interest" description="Disordered" evidence="1">
    <location>
        <begin position="273"/>
        <end position="301"/>
    </location>
</feature>
<dbReference type="AlphaFoldDB" id="A0A7D7RDB4"/>
<keyword evidence="4" id="KW-1185">Reference proteome</keyword>
<accession>A0A7D7RDB4</accession>
<sequence>MTDFEVQTRLGRIHVRDVGNGPPAVLWHSMFVDSASWDRIVPGLAAHRRLFIVDAPWCGASEKSAPAADMETCVGVATELIEAVGDRCGADAVDWVGNAWGGHVGMHLAAVEPARINTLVAMSAPTGPIDRELRRRIQLLLPLYRIIGARGPVWSAISTTLLTDATRRDDPDAVATLRRGLAVSGRSMIPAVRTAILNRTDLTWAAARIACPVLFVTTDDRGEWTPEEARAVARTMHDAREVTIGEARVIPALEQPARTADAVLAFWAQTSDKTTAPQKTTKSPLPTTIADNRRPPRERRL</sequence>
<dbReference type="PANTHER" id="PTHR43194:SF5">
    <property type="entry name" value="PIMELOYL-[ACYL-CARRIER PROTEIN] METHYL ESTER ESTERASE"/>
    <property type="match status" value="1"/>
</dbReference>
<dbReference type="SUPFAM" id="SSF53474">
    <property type="entry name" value="alpha/beta-Hydrolases"/>
    <property type="match status" value="1"/>
</dbReference>
<protein>
    <submittedName>
        <fullName evidence="3">Alpha/beta hydrolase</fullName>
    </submittedName>
</protein>
<reference evidence="4" key="1">
    <citation type="submission" date="2020-07" db="EMBL/GenBank/DDBJ databases">
        <title>novel species isolated from the respiratory tract of Marmot.</title>
        <authorList>
            <person name="Zhang G."/>
        </authorList>
    </citation>
    <scope>NUCLEOTIDE SEQUENCE [LARGE SCALE GENOMIC DNA]</scope>
    <source>
        <strain evidence="4">686</strain>
    </source>
</reference>
<dbReference type="InterPro" id="IPR050228">
    <property type="entry name" value="Carboxylesterase_BioH"/>
</dbReference>
<keyword evidence="3" id="KW-0378">Hydrolase</keyword>
<evidence type="ECO:0000313" key="3">
    <source>
        <dbReference type="EMBL" id="QMT03370.1"/>
    </source>
</evidence>
<dbReference type="Gene3D" id="3.40.50.1820">
    <property type="entry name" value="alpha/beta hydrolase"/>
    <property type="match status" value="1"/>
</dbReference>
<organism evidence="3 4">
    <name type="scientific">Gordonia jinghuaiqii</name>
    <dbReference type="NCBI Taxonomy" id="2758710"/>
    <lineage>
        <taxon>Bacteria</taxon>
        <taxon>Bacillati</taxon>
        <taxon>Actinomycetota</taxon>
        <taxon>Actinomycetes</taxon>
        <taxon>Mycobacteriales</taxon>
        <taxon>Gordoniaceae</taxon>
        <taxon>Gordonia</taxon>
    </lineage>
</organism>
<evidence type="ECO:0000313" key="4">
    <source>
        <dbReference type="Proteomes" id="UP000515663"/>
    </source>
</evidence>
<dbReference type="RefSeq" id="WP_219851316.1">
    <property type="nucleotide sequence ID" value="NZ_CP059491.1"/>
</dbReference>
<dbReference type="PANTHER" id="PTHR43194">
    <property type="entry name" value="HYDROLASE ALPHA/BETA FOLD FAMILY"/>
    <property type="match status" value="1"/>
</dbReference>
<evidence type="ECO:0000259" key="2">
    <source>
        <dbReference type="Pfam" id="PF12697"/>
    </source>
</evidence>
<gene>
    <name evidence="3" type="ORF">H1R19_09925</name>
</gene>
<dbReference type="EMBL" id="CP059491">
    <property type="protein sequence ID" value="QMT03370.1"/>
    <property type="molecule type" value="Genomic_DNA"/>
</dbReference>
<dbReference type="Proteomes" id="UP000515663">
    <property type="component" value="Chromosome"/>
</dbReference>
<evidence type="ECO:0000256" key="1">
    <source>
        <dbReference type="SAM" id="MobiDB-lite"/>
    </source>
</evidence>
<proteinExistence type="predicted"/>
<dbReference type="KEGG" id="gji:H1R19_09925"/>
<feature type="domain" description="AB hydrolase-1" evidence="2">
    <location>
        <begin position="25"/>
        <end position="262"/>
    </location>
</feature>
<dbReference type="InterPro" id="IPR029058">
    <property type="entry name" value="AB_hydrolase_fold"/>
</dbReference>
<dbReference type="GO" id="GO:0016787">
    <property type="term" value="F:hydrolase activity"/>
    <property type="evidence" value="ECO:0007669"/>
    <property type="project" value="UniProtKB-KW"/>
</dbReference>